<gene>
    <name evidence="1" type="ORF">FHS49_002671</name>
</gene>
<dbReference type="RefSeq" id="WP_184019265.1">
    <property type="nucleotide sequence ID" value="NZ_JACIJC010000004.1"/>
</dbReference>
<dbReference type="AlphaFoldDB" id="A0A7W9AJ48"/>
<dbReference type="Proteomes" id="UP000549617">
    <property type="component" value="Unassembled WGS sequence"/>
</dbReference>
<evidence type="ECO:0000313" key="1">
    <source>
        <dbReference type="EMBL" id="MBB5686647.1"/>
    </source>
</evidence>
<protein>
    <recommendedName>
        <fullName evidence="3">PEP-CTERM protein-sorting domain-containing protein</fullName>
    </recommendedName>
</protein>
<reference evidence="1 2" key="1">
    <citation type="submission" date="2020-08" db="EMBL/GenBank/DDBJ databases">
        <title>Genomic Encyclopedia of Type Strains, Phase IV (KMG-IV): sequencing the most valuable type-strain genomes for metagenomic binning, comparative biology and taxonomic classification.</title>
        <authorList>
            <person name="Goeker M."/>
        </authorList>
    </citation>
    <scope>NUCLEOTIDE SEQUENCE [LARGE SCALE GENOMIC DNA]</scope>
    <source>
        <strain evidence="1 2">DSM 25079</strain>
    </source>
</reference>
<evidence type="ECO:0000313" key="2">
    <source>
        <dbReference type="Proteomes" id="UP000549617"/>
    </source>
</evidence>
<keyword evidence="2" id="KW-1185">Reference proteome</keyword>
<name>A0A7W9AJ48_9SPHN</name>
<accession>A0A7W9AJ48</accession>
<dbReference type="NCBIfam" id="NF035944">
    <property type="entry name" value="PEPxxWA-CTERM"/>
    <property type="match status" value="1"/>
</dbReference>
<proteinExistence type="predicted"/>
<dbReference type="EMBL" id="JACIJC010000004">
    <property type="protein sequence ID" value="MBB5686647.1"/>
    <property type="molecule type" value="Genomic_DNA"/>
</dbReference>
<organism evidence="1 2">
    <name type="scientific">Sphingobium boeckii</name>
    <dbReference type="NCBI Taxonomy" id="1082345"/>
    <lineage>
        <taxon>Bacteria</taxon>
        <taxon>Pseudomonadati</taxon>
        <taxon>Pseudomonadota</taxon>
        <taxon>Alphaproteobacteria</taxon>
        <taxon>Sphingomonadales</taxon>
        <taxon>Sphingomonadaceae</taxon>
        <taxon>Sphingobium</taxon>
    </lineage>
</organism>
<sequence>MIKALAVSKTAKALGLCVCPIVGTGVVATQVPAVRTAIHKATAPRAYAKPKTRVRAPGALAAPVKMAAVDPCLTNNPVIIQSGQAFNLPTLPETGPVIALNGPSTIGGTSPVRVFVPGSPSAIIPGNPGTPGTPGTDIPVSPVPEPATWAQLVFGFVIVGGVMRSVSRPRAKSEDNAPEAAV</sequence>
<comment type="caution">
    <text evidence="1">The sequence shown here is derived from an EMBL/GenBank/DDBJ whole genome shotgun (WGS) entry which is preliminary data.</text>
</comment>
<evidence type="ECO:0008006" key="3">
    <source>
        <dbReference type="Google" id="ProtNLM"/>
    </source>
</evidence>